<dbReference type="CDD" id="cd00570">
    <property type="entry name" value="GST_N_family"/>
    <property type="match status" value="1"/>
</dbReference>
<proteinExistence type="predicted"/>
<dbReference type="EMBL" id="CP000554">
    <property type="protein sequence ID" value="ABM78549.1"/>
    <property type="molecule type" value="Genomic_DNA"/>
</dbReference>
<dbReference type="GO" id="GO:0005737">
    <property type="term" value="C:cytoplasm"/>
    <property type="evidence" value="ECO:0007669"/>
    <property type="project" value="TreeGrafter"/>
</dbReference>
<dbReference type="PANTHER" id="PTHR43968:SF14">
    <property type="entry name" value="GLUTATHIONE S-TRANSFERASE"/>
    <property type="match status" value="1"/>
</dbReference>
<dbReference type="Gene3D" id="3.40.30.10">
    <property type="entry name" value="Glutaredoxin"/>
    <property type="match status" value="1"/>
</dbReference>
<gene>
    <name evidence="3" type="ordered locus">P9303_18071</name>
</gene>
<dbReference type="InterPro" id="IPR036282">
    <property type="entry name" value="Glutathione-S-Trfase_C_sf"/>
</dbReference>
<dbReference type="Gene3D" id="1.20.1050.10">
    <property type="match status" value="1"/>
</dbReference>
<dbReference type="SUPFAM" id="SSF52833">
    <property type="entry name" value="Thioredoxin-like"/>
    <property type="match status" value="1"/>
</dbReference>
<dbReference type="BioCyc" id="PMAR59922:G1G80-1564-MONOMER"/>
<dbReference type="InterPro" id="IPR036249">
    <property type="entry name" value="Thioredoxin-like_sf"/>
</dbReference>
<dbReference type="SUPFAM" id="SSF47616">
    <property type="entry name" value="GST C-terminal domain-like"/>
    <property type="match status" value="1"/>
</dbReference>
<feature type="domain" description="GST N-terminal" evidence="2">
    <location>
        <begin position="48"/>
        <end position="129"/>
    </location>
</feature>
<evidence type="ECO:0000313" key="3">
    <source>
        <dbReference type="EMBL" id="ABM78549.1"/>
    </source>
</evidence>
<reference evidence="3 4" key="1">
    <citation type="journal article" date="2007" name="PLoS Genet.">
        <title>Patterns and implications of gene gain and loss in the evolution of Prochlorococcus.</title>
        <authorList>
            <person name="Kettler G.C."/>
            <person name="Martiny A.C."/>
            <person name="Huang K."/>
            <person name="Zucker J."/>
            <person name="Coleman M.L."/>
            <person name="Rodrigue S."/>
            <person name="Chen F."/>
            <person name="Lapidus A."/>
            <person name="Ferriera S."/>
            <person name="Johnson J."/>
            <person name="Steglich C."/>
            <person name="Church G.M."/>
            <person name="Richardson P."/>
            <person name="Chisholm S.W."/>
        </authorList>
    </citation>
    <scope>NUCLEOTIDE SEQUENCE [LARGE SCALE GENOMIC DNA]</scope>
    <source>
        <strain evidence="3 4">MIT 9303</strain>
    </source>
</reference>
<dbReference type="HOGENOM" id="CLU_034159_0_0_3"/>
<dbReference type="GO" id="GO:0016740">
    <property type="term" value="F:transferase activity"/>
    <property type="evidence" value="ECO:0007669"/>
    <property type="project" value="UniProtKB-KW"/>
</dbReference>
<dbReference type="KEGG" id="pmf:P9303_18071"/>
<dbReference type="RefSeq" id="WP_011826436.1">
    <property type="nucleotide sequence ID" value="NC_008820.1"/>
</dbReference>
<dbReference type="PROSITE" id="PS50404">
    <property type="entry name" value="GST_NTER"/>
    <property type="match status" value="1"/>
</dbReference>
<evidence type="ECO:0000259" key="2">
    <source>
        <dbReference type="PROSITE" id="PS50404"/>
    </source>
</evidence>
<sequence>MPPAASTKALDWQALAELTVPEADRINGPTNAQATLRLFGQSEKALRVTLYRDHHAWCPYCQKVWLWLEWKQIPYRIRKVTMRCYGEKEAWFKKKVPSGMLPALELDGRLIMESDQILLALEHAFGPLGHQLEEPRTLKLRDLERQLFGAWCRWLCTARLNQRQEQACREQFQIKARMMEHQLSAEQGPWLDPASNTPTSPCPGSADVVFIPYVERMNASLAYYKGFSLREEHPSIHKWFKALEELEVYRGTQGDFHTHAHDLPPQMGGCWVAPNPKQQELAEAIDCGEGLAELETCWADPDNSKTRPEGLALSRVLKHHQRLLELNPLGAIRFDQPLRATLTRMALGASCLPDPGSARGLRYLRDRISVPRDMPLLSARRLRQALEQTAQLDSPEMGAPIPIYDRFDQNPKPFLTS</sequence>
<evidence type="ECO:0000256" key="1">
    <source>
        <dbReference type="SAM" id="MobiDB-lite"/>
    </source>
</evidence>
<dbReference type="Proteomes" id="UP000002274">
    <property type="component" value="Chromosome"/>
</dbReference>
<evidence type="ECO:0000313" key="4">
    <source>
        <dbReference type="Proteomes" id="UP000002274"/>
    </source>
</evidence>
<keyword evidence="3" id="KW-0808">Transferase</keyword>
<dbReference type="Pfam" id="PF13409">
    <property type="entry name" value="GST_N_2"/>
    <property type="match status" value="1"/>
</dbReference>
<dbReference type="AlphaFoldDB" id="A2CAN9"/>
<dbReference type="InterPro" id="IPR004045">
    <property type="entry name" value="Glutathione_S-Trfase_N"/>
</dbReference>
<organism evidence="3 4">
    <name type="scientific">Prochlorococcus marinus (strain MIT 9303)</name>
    <dbReference type="NCBI Taxonomy" id="59922"/>
    <lineage>
        <taxon>Bacteria</taxon>
        <taxon>Bacillati</taxon>
        <taxon>Cyanobacteriota</taxon>
        <taxon>Cyanophyceae</taxon>
        <taxon>Synechococcales</taxon>
        <taxon>Prochlorococcaceae</taxon>
        <taxon>Prochlorococcus</taxon>
    </lineage>
</organism>
<protein>
    <submittedName>
        <fullName evidence="3">Glutathione S-transferase</fullName>
    </submittedName>
</protein>
<dbReference type="PROSITE" id="PS51354">
    <property type="entry name" value="GLUTAREDOXIN_2"/>
    <property type="match status" value="1"/>
</dbReference>
<feature type="region of interest" description="Disordered" evidence="1">
    <location>
        <begin position="388"/>
        <end position="417"/>
    </location>
</feature>
<dbReference type="InterPro" id="IPR050983">
    <property type="entry name" value="GST_Omega/HSP26"/>
</dbReference>
<accession>A2CAN9</accession>
<dbReference type="PANTHER" id="PTHR43968">
    <property type="match status" value="1"/>
</dbReference>
<name>A2CAN9_PROM3</name>
<dbReference type="STRING" id="59922.P9303_18071"/>